<comment type="caution">
    <text evidence="1">The sequence shown here is derived from an EMBL/GenBank/DDBJ whole genome shotgun (WGS) entry which is preliminary data.</text>
</comment>
<keyword evidence="2" id="KW-1185">Reference proteome</keyword>
<organism evidence="1 2">
    <name type="scientific">Caerostris darwini</name>
    <dbReference type="NCBI Taxonomy" id="1538125"/>
    <lineage>
        <taxon>Eukaryota</taxon>
        <taxon>Metazoa</taxon>
        <taxon>Ecdysozoa</taxon>
        <taxon>Arthropoda</taxon>
        <taxon>Chelicerata</taxon>
        <taxon>Arachnida</taxon>
        <taxon>Araneae</taxon>
        <taxon>Araneomorphae</taxon>
        <taxon>Entelegynae</taxon>
        <taxon>Araneoidea</taxon>
        <taxon>Araneidae</taxon>
        <taxon>Caerostris</taxon>
    </lineage>
</organism>
<evidence type="ECO:0008006" key="3">
    <source>
        <dbReference type="Google" id="ProtNLM"/>
    </source>
</evidence>
<dbReference type="Proteomes" id="UP001054837">
    <property type="component" value="Unassembled WGS sequence"/>
</dbReference>
<reference evidence="1 2" key="1">
    <citation type="submission" date="2021-06" db="EMBL/GenBank/DDBJ databases">
        <title>Caerostris darwini draft genome.</title>
        <authorList>
            <person name="Kono N."/>
            <person name="Arakawa K."/>
        </authorList>
    </citation>
    <scope>NUCLEOTIDE SEQUENCE [LARGE SCALE GENOMIC DNA]</scope>
</reference>
<protein>
    <recommendedName>
        <fullName evidence="3">Secreted protein</fullName>
    </recommendedName>
</protein>
<gene>
    <name evidence="1" type="ORF">CDAR_198371</name>
</gene>
<proteinExistence type="predicted"/>
<dbReference type="AlphaFoldDB" id="A0AAV4W4J4"/>
<dbReference type="EMBL" id="BPLQ01014084">
    <property type="protein sequence ID" value="GIY77173.1"/>
    <property type="molecule type" value="Genomic_DNA"/>
</dbReference>
<accession>A0AAV4W4J4</accession>
<name>A0AAV4W4J4_9ARAC</name>
<evidence type="ECO:0000313" key="2">
    <source>
        <dbReference type="Proteomes" id="UP001054837"/>
    </source>
</evidence>
<evidence type="ECO:0000313" key="1">
    <source>
        <dbReference type="EMBL" id="GIY77173.1"/>
    </source>
</evidence>
<sequence>MRYFAFPFMCFSSYPLGTRMVQLSDLKSPWPSSKPPDRIFGISSQPWNSPSLNTARFRESSCVSNAPPGDLLSPRATYIEAPGHCFAVYFTSPTRVKGERIRYF</sequence>